<name>A0A6N4TIN7_9FIRM</name>
<reference evidence="2" key="1">
    <citation type="submission" date="2019-05" db="EMBL/GenBank/DDBJ databases">
        <title>Complete genome sequencing of Absiella argi strain JCM 30884.</title>
        <authorList>
            <person name="Sakamoto M."/>
            <person name="Murakami T."/>
            <person name="Mori H."/>
        </authorList>
    </citation>
    <scope>NUCLEOTIDE SEQUENCE [LARGE SCALE GENOMIC DNA]</scope>
    <source>
        <strain evidence="2">JCM 30884</strain>
    </source>
</reference>
<evidence type="ECO:0000313" key="2">
    <source>
        <dbReference type="Proteomes" id="UP000464754"/>
    </source>
</evidence>
<keyword evidence="2" id="KW-1185">Reference proteome</keyword>
<dbReference type="Proteomes" id="UP000464754">
    <property type="component" value="Chromosome"/>
</dbReference>
<dbReference type="EMBL" id="AP019695">
    <property type="protein sequence ID" value="BBK22718.1"/>
    <property type="molecule type" value="Genomic_DNA"/>
</dbReference>
<organism evidence="1 2">
    <name type="scientific">Amedibacterium intestinale</name>
    <dbReference type="NCBI Taxonomy" id="2583452"/>
    <lineage>
        <taxon>Bacteria</taxon>
        <taxon>Bacillati</taxon>
        <taxon>Bacillota</taxon>
        <taxon>Erysipelotrichia</taxon>
        <taxon>Erysipelotrichales</taxon>
        <taxon>Erysipelotrichaceae</taxon>
        <taxon>Amedibacterium</taxon>
    </lineage>
</organism>
<accession>A0A6N4TIN7</accession>
<proteinExistence type="predicted"/>
<gene>
    <name evidence="1" type="ORF">Aargi30884_16210</name>
</gene>
<evidence type="ECO:0000313" key="1">
    <source>
        <dbReference type="EMBL" id="BBK22718.1"/>
    </source>
</evidence>
<dbReference type="AlphaFoldDB" id="A0A6N4TIN7"/>
<dbReference type="RefSeq" id="WP_163051999.1">
    <property type="nucleotide sequence ID" value="NZ_AP019695.1"/>
</dbReference>
<sequence>MGLLYNATKWLDHVTQFPMRRRITKNDDETYDLVRAEGEIIQQGTARNAKNYNNMESGILGNQIHLLVLGQQMLQVQRACEDTRGEFGIITVTNANRYPFASAAVTVPIKEKRSNLDYVVEVEIVSSNGNVEQIEVFDKQLNGFKIRFTGSAKSAEFKYKLTGGRY</sequence>
<dbReference type="KEGG" id="aarg:Aargi30884_16210"/>
<protein>
    <submittedName>
        <fullName evidence="1">Uncharacterized protein</fullName>
    </submittedName>
</protein>